<evidence type="ECO:0000313" key="5">
    <source>
        <dbReference type="EMBL" id="QDZ10956.1"/>
    </source>
</evidence>
<keyword evidence="3" id="KW-0804">Transcription</keyword>
<evidence type="ECO:0000259" key="4">
    <source>
        <dbReference type="PROSITE" id="PS01124"/>
    </source>
</evidence>
<dbReference type="InterPro" id="IPR020449">
    <property type="entry name" value="Tscrpt_reg_AraC-type_HTH"/>
</dbReference>
<dbReference type="RefSeq" id="WP_146289740.1">
    <property type="nucleotide sequence ID" value="NZ_CP042304.1"/>
</dbReference>
<dbReference type="OrthoDB" id="9802263at2"/>
<evidence type="ECO:0000256" key="2">
    <source>
        <dbReference type="ARBA" id="ARBA00023125"/>
    </source>
</evidence>
<dbReference type="Gene3D" id="1.10.10.60">
    <property type="entry name" value="Homeodomain-like"/>
    <property type="match status" value="1"/>
</dbReference>
<feature type="domain" description="HTH araC/xylS-type" evidence="4">
    <location>
        <begin position="218"/>
        <end position="317"/>
    </location>
</feature>
<dbReference type="PANTHER" id="PTHR47893:SF1">
    <property type="entry name" value="REGULATORY PROTEIN PCHR"/>
    <property type="match status" value="1"/>
</dbReference>
<evidence type="ECO:0000256" key="1">
    <source>
        <dbReference type="ARBA" id="ARBA00023015"/>
    </source>
</evidence>
<evidence type="ECO:0000313" key="6">
    <source>
        <dbReference type="Proteomes" id="UP000315364"/>
    </source>
</evidence>
<evidence type="ECO:0000256" key="3">
    <source>
        <dbReference type="ARBA" id="ARBA00023163"/>
    </source>
</evidence>
<keyword evidence="2" id="KW-0238">DNA-binding</keyword>
<dbReference type="PROSITE" id="PS00041">
    <property type="entry name" value="HTH_ARAC_FAMILY_1"/>
    <property type="match status" value="1"/>
</dbReference>
<dbReference type="PANTHER" id="PTHR47893">
    <property type="entry name" value="REGULATORY PROTEIN PCHR"/>
    <property type="match status" value="1"/>
</dbReference>
<gene>
    <name evidence="5" type="ORF">FPZ08_09445</name>
</gene>
<dbReference type="PRINTS" id="PR00032">
    <property type="entry name" value="HTHARAC"/>
</dbReference>
<dbReference type="AlphaFoldDB" id="A0A5B8LSE0"/>
<dbReference type="InterPro" id="IPR009057">
    <property type="entry name" value="Homeodomain-like_sf"/>
</dbReference>
<sequence length="320" mass="35996">MQNWLFSSGNHAWAHDFDALERADFQRGPVPAYLEETPVFPGIWLYRGEAAGRSRFNMEVEAGAGTRGRIIMGSMLGGNGVMALEGCDEQTWREDGRTYLLSPTERRMRYDIAAEDGWRTIALRLETEALDLLGSDGNLPDVVRDVLEGRVDDLADVATISGPLRAVSHMLLRMPYEGSMRVLYRQAKVLELLAHLFDRFEVEDDRGPLASREMAWVRRARERLLEDLREPPDLETLALDVGLTPKRLNRGFRSLYGTTVFNYLRDARLDAARAALEGGTPLSLKQLAWELGYGQVTNFATAFRRRFGVAPGAYRAQAAE</sequence>
<name>A0A5B8LSE0_9HYPH</name>
<protein>
    <submittedName>
        <fullName evidence="5">Helix-turn-helix transcriptional regulator</fullName>
    </submittedName>
</protein>
<dbReference type="SMART" id="SM00342">
    <property type="entry name" value="HTH_ARAC"/>
    <property type="match status" value="1"/>
</dbReference>
<dbReference type="InterPro" id="IPR053142">
    <property type="entry name" value="PchR_regulatory_protein"/>
</dbReference>
<dbReference type="Pfam" id="PF12833">
    <property type="entry name" value="HTH_18"/>
    <property type="match status" value="1"/>
</dbReference>
<dbReference type="KEGG" id="dea:FPZ08_09445"/>
<dbReference type="GO" id="GO:0043565">
    <property type="term" value="F:sequence-specific DNA binding"/>
    <property type="evidence" value="ECO:0007669"/>
    <property type="project" value="InterPro"/>
</dbReference>
<keyword evidence="6" id="KW-1185">Reference proteome</keyword>
<dbReference type="SUPFAM" id="SSF46689">
    <property type="entry name" value="Homeodomain-like"/>
    <property type="match status" value="2"/>
</dbReference>
<dbReference type="InterPro" id="IPR018062">
    <property type="entry name" value="HTH_AraC-typ_CS"/>
</dbReference>
<dbReference type="InterPro" id="IPR018060">
    <property type="entry name" value="HTH_AraC"/>
</dbReference>
<dbReference type="PROSITE" id="PS01124">
    <property type="entry name" value="HTH_ARAC_FAMILY_2"/>
    <property type="match status" value="1"/>
</dbReference>
<keyword evidence="1" id="KW-0805">Transcription regulation</keyword>
<dbReference type="GO" id="GO:0003700">
    <property type="term" value="F:DNA-binding transcription factor activity"/>
    <property type="evidence" value="ECO:0007669"/>
    <property type="project" value="InterPro"/>
</dbReference>
<proteinExistence type="predicted"/>
<organism evidence="5 6">
    <name type="scientific">Devosia ginsengisoli</name>
    <dbReference type="NCBI Taxonomy" id="400770"/>
    <lineage>
        <taxon>Bacteria</taxon>
        <taxon>Pseudomonadati</taxon>
        <taxon>Pseudomonadota</taxon>
        <taxon>Alphaproteobacteria</taxon>
        <taxon>Hyphomicrobiales</taxon>
        <taxon>Devosiaceae</taxon>
        <taxon>Devosia</taxon>
    </lineage>
</organism>
<dbReference type="Proteomes" id="UP000315364">
    <property type="component" value="Chromosome"/>
</dbReference>
<accession>A0A5B8LSE0</accession>
<reference evidence="5 6" key="1">
    <citation type="submission" date="2019-07" db="EMBL/GenBank/DDBJ databases">
        <title>Full genome sequence of Devosia sp. Gsoil 520.</title>
        <authorList>
            <person name="Im W.-T."/>
        </authorList>
    </citation>
    <scope>NUCLEOTIDE SEQUENCE [LARGE SCALE GENOMIC DNA]</scope>
    <source>
        <strain evidence="5 6">Gsoil 520</strain>
    </source>
</reference>
<dbReference type="EMBL" id="CP042304">
    <property type="protein sequence ID" value="QDZ10956.1"/>
    <property type="molecule type" value="Genomic_DNA"/>
</dbReference>